<accession>A0AB36L035</accession>
<dbReference type="RefSeq" id="WP_054089957.1">
    <property type="nucleotide sequence ID" value="NZ_JAIFYV010000067.1"/>
</dbReference>
<evidence type="ECO:0000313" key="1">
    <source>
        <dbReference type="EMBL" id="OPE62045.1"/>
    </source>
</evidence>
<protein>
    <recommendedName>
        <fullName evidence="3">DUF551 domain-containing protein</fullName>
    </recommendedName>
</protein>
<evidence type="ECO:0000313" key="2">
    <source>
        <dbReference type="Proteomes" id="UP000189855"/>
    </source>
</evidence>
<reference evidence="1 2" key="1">
    <citation type="journal article" date="2017" name="Mol. Ecol.">
        <title>Adaptation of the pathogen, Pseudomonas syringae, during experimental evolution on a native vs. alternative host plant.</title>
        <authorList>
            <person name="Meaden S."/>
            <person name="Koskella B."/>
        </authorList>
    </citation>
    <scope>NUCLEOTIDE SEQUENCE [LARGE SCALE GENOMIC DNA]</scope>
    <source>
        <strain evidence="1 2">PT23</strain>
    </source>
</reference>
<comment type="caution">
    <text evidence="1">The sequence shown here is derived from an EMBL/GenBank/DDBJ whole genome shotgun (WGS) entry which is preliminary data.</text>
</comment>
<sequence>MSKVRKRYSARAVLARSCRAILKTNHAAIANVQPPDRQIMIDWKHCKQIRSAPVADALCDIAHHWTIYISVFCQKPDGSQYSKSMEFSTDGMHLVANLEQVMMDAHAELVAQSNANHRFGSGWIAVPDKTSLTEDQANRVFSAMGVWQRAEAALSA</sequence>
<evidence type="ECO:0008006" key="3">
    <source>
        <dbReference type="Google" id="ProtNLM"/>
    </source>
</evidence>
<name>A0AB36L035_PSEUB</name>
<proteinExistence type="predicted"/>
<dbReference type="AlphaFoldDB" id="A0AB36L035"/>
<gene>
    <name evidence="1" type="ORF">BTW15_01480</name>
</gene>
<organism evidence="1 2">
    <name type="scientific">Pseudomonas syringae pv. tomato</name>
    <dbReference type="NCBI Taxonomy" id="323"/>
    <lineage>
        <taxon>Bacteria</taxon>
        <taxon>Pseudomonadati</taxon>
        <taxon>Pseudomonadota</taxon>
        <taxon>Gammaproteobacteria</taxon>
        <taxon>Pseudomonadales</taxon>
        <taxon>Pseudomonadaceae</taxon>
        <taxon>Pseudomonas</taxon>
    </lineage>
</organism>
<dbReference type="Proteomes" id="UP000189855">
    <property type="component" value="Unassembled WGS sequence"/>
</dbReference>
<dbReference type="EMBL" id="MSDS01000001">
    <property type="protein sequence ID" value="OPE62045.1"/>
    <property type="molecule type" value="Genomic_DNA"/>
</dbReference>